<keyword evidence="6" id="KW-1185">Reference proteome</keyword>
<dbReference type="Proteomes" id="UP000194798">
    <property type="component" value="Unassembled WGS sequence"/>
</dbReference>
<feature type="compositionally biased region" description="Basic and acidic residues" evidence="3">
    <location>
        <begin position="134"/>
        <end position="152"/>
    </location>
</feature>
<dbReference type="EMBL" id="MSLT01000023">
    <property type="protein sequence ID" value="OUD12701.1"/>
    <property type="molecule type" value="Genomic_DNA"/>
</dbReference>
<dbReference type="PANTHER" id="PTHR33937">
    <property type="entry name" value="IRON-MOLYBDENUM PROTEIN-RELATED-RELATED"/>
    <property type="match status" value="1"/>
</dbReference>
<evidence type="ECO:0000313" key="6">
    <source>
        <dbReference type="Proteomes" id="UP000194798"/>
    </source>
</evidence>
<keyword evidence="2" id="KW-0535">Nitrogen fixation</keyword>
<dbReference type="Gene3D" id="3.30.420.130">
    <property type="entry name" value="Dinitrogenase iron-molybdenum cofactor biosynthesis domain"/>
    <property type="match status" value="1"/>
</dbReference>
<dbReference type="SUPFAM" id="SSF53146">
    <property type="entry name" value="Nitrogenase accessory factor-like"/>
    <property type="match status" value="1"/>
</dbReference>
<dbReference type="InterPro" id="IPR013480">
    <property type="entry name" value="NifX"/>
</dbReference>
<dbReference type="NCBIfam" id="TIGR02663">
    <property type="entry name" value="nifX"/>
    <property type="match status" value="1"/>
</dbReference>
<accession>A0A251X5K3</accession>
<dbReference type="GO" id="GO:0051540">
    <property type="term" value="F:metal cluster binding"/>
    <property type="evidence" value="ECO:0007669"/>
    <property type="project" value="InterPro"/>
</dbReference>
<sequence length="152" mass="16935">MACDTKEFTMTDNIQVAFATTDMKQVNQHFGSSKSFAIYTVNEEQAILKEVAQFENLAQDGNEDKLVEKLDLLQGCAAVYCQAVGGSAIRQLLAREIQPIKVSENSDISELLSALQSELRNGPTAWLAKAVQRQKKEDDSRFDDMAAEGWRE</sequence>
<feature type="region of interest" description="Disordered" evidence="3">
    <location>
        <begin position="132"/>
        <end position="152"/>
    </location>
</feature>
<dbReference type="InterPro" id="IPR036105">
    <property type="entry name" value="DiNase_FeMo-co_biosyn_sf"/>
</dbReference>
<organism evidence="5 6">
    <name type="scientific">Thioflexithrix psekupsensis</name>
    <dbReference type="NCBI Taxonomy" id="1570016"/>
    <lineage>
        <taxon>Bacteria</taxon>
        <taxon>Pseudomonadati</taxon>
        <taxon>Pseudomonadota</taxon>
        <taxon>Gammaproteobacteria</taxon>
        <taxon>Thiotrichales</taxon>
        <taxon>Thioflexithrix</taxon>
    </lineage>
</organism>
<evidence type="ECO:0000313" key="5">
    <source>
        <dbReference type="EMBL" id="OUD12701.1"/>
    </source>
</evidence>
<name>A0A251X5K3_9GAMM</name>
<reference evidence="5 6" key="1">
    <citation type="submission" date="2016-12" db="EMBL/GenBank/DDBJ databases">
        <title>Thioflexothrix psekupsii D3 genome sequencing and assembly.</title>
        <authorList>
            <person name="Fomenkov A."/>
            <person name="Vincze T."/>
            <person name="Grabovich M."/>
            <person name="Anton B.P."/>
            <person name="Dubinina G."/>
            <person name="Orlova M."/>
            <person name="Belousova E."/>
            <person name="Roberts R.J."/>
        </authorList>
    </citation>
    <scope>NUCLEOTIDE SEQUENCE [LARGE SCALE GENOMIC DNA]</scope>
    <source>
        <strain evidence="5">D3</strain>
    </source>
</reference>
<dbReference type="GO" id="GO:0009399">
    <property type="term" value="P:nitrogen fixation"/>
    <property type="evidence" value="ECO:0007669"/>
    <property type="project" value="InterPro"/>
</dbReference>
<evidence type="ECO:0000256" key="2">
    <source>
        <dbReference type="ARBA" id="ARBA00023231"/>
    </source>
</evidence>
<proteinExistence type="inferred from homology"/>
<dbReference type="CDD" id="cd00853">
    <property type="entry name" value="NifX"/>
    <property type="match status" value="1"/>
</dbReference>
<comment type="similarity">
    <text evidence="1">Belongs to the NifX/NifY family.</text>
</comment>
<dbReference type="InterPro" id="IPR034169">
    <property type="entry name" value="NifX-like"/>
</dbReference>
<dbReference type="InterPro" id="IPR051840">
    <property type="entry name" value="NifX/NifY_domain"/>
</dbReference>
<evidence type="ECO:0000256" key="1">
    <source>
        <dbReference type="ARBA" id="ARBA00010285"/>
    </source>
</evidence>
<gene>
    <name evidence="5" type="ORF">TPSD3_16220</name>
</gene>
<protein>
    <submittedName>
        <fullName evidence="5">Nitrogen fixation protein NifX</fullName>
    </submittedName>
</protein>
<dbReference type="Pfam" id="PF02579">
    <property type="entry name" value="Nitro_FeMo-Co"/>
    <property type="match status" value="1"/>
</dbReference>
<dbReference type="AlphaFoldDB" id="A0A251X5K3"/>
<dbReference type="PANTHER" id="PTHR33937:SF1">
    <property type="entry name" value="IRON-MOLIBDENUM COFACTOR PROCESSING PROTEIN"/>
    <property type="match status" value="1"/>
</dbReference>
<dbReference type="InterPro" id="IPR003731">
    <property type="entry name" value="Di-Nase_FeMo-co_biosynth"/>
</dbReference>
<feature type="domain" description="Dinitrogenase iron-molybdenum cofactor biosynthesis" evidence="4">
    <location>
        <begin position="24"/>
        <end position="116"/>
    </location>
</feature>
<comment type="caution">
    <text evidence="5">The sequence shown here is derived from an EMBL/GenBank/DDBJ whole genome shotgun (WGS) entry which is preliminary data.</text>
</comment>
<evidence type="ECO:0000259" key="4">
    <source>
        <dbReference type="Pfam" id="PF02579"/>
    </source>
</evidence>
<evidence type="ECO:0000256" key="3">
    <source>
        <dbReference type="SAM" id="MobiDB-lite"/>
    </source>
</evidence>